<dbReference type="AlphaFoldDB" id="A0A2S6HUH9"/>
<comment type="function">
    <text evidence="7">May play the central regulatory role in sporulation. It may be an element of the effector pathway responsible for the activation of sporulation genes in response to nutritional stress. Spo0A may act in concert with spo0H (a sigma factor) to control the expression of some genes that are critical to the sporulation process.</text>
</comment>
<name>A0A2S6HUH9_9FIRM</name>
<dbReference type="SUPFAM" id="SSF52172">
    <property type="entry name" value="CheY-like"/>
    <property type="match status" value="1"/>
</dbReference>
<dbReference type="GO" id="GO:0000976">
    <property type="term" value="F:transcription cis-regulatory region binding"/>
    <property type="evidence" value="ECO:0007669"/>
    <property type="project" value="TreeGrafter"/>
</dbReference>
<dbReference type="InterPro" id="IPR001867">
    <property type="entry name" value="OmpR/PhoB-type_DNA-bd"/>
</dbReference>
<evidence type="ECO:0000256" key="2">
    <source>
        <dbReference type="ARBA" id="ARBA00022553"/>
    </source>
</evidence>
<feature type="domain" description="Response regulatory" evidence="10">
    <location>
        <begin position="2"/>
        <end position="116"/>
    </location>
</feature>
<dbReference type="SMART" id="SM00448">
    <property type="entry name" value="REC"/>
    <property type="match status" value="1"/>
</dbReference>
<feature type="modified residue" description="4-aspartylphosphate" evidence="8">
    <location>
        <position position="51"/>
    </location>
</feature>
<evidence type="ECO:0000256" key="5">
    <source>
        <dbReference type="ARBA" id="ARBA00023125"/>
    </source>
</evidence>
<dbReference type="InterPro" id="IPR001789">
    <property type="entry name" value="Sig_transdc_resp-reg_receiver"/>
</dbReference>
<sequence>MRILLVEDEPDLNGLIVRKLKLEHYTVDSCLNGLDALDYLETEYYDAVILDTMIPGVSGIELLKKVRSKGNKTPVLLMSADDSALDRGTNPELQVDEYLLKPFALQELLTKVRAMLRRYYGNISNIFEVGDLIVNCDARRVMRNQKIISLSSKEFSILEYLIRNTGVVLTREKISQHIWNYDYEGESNMVDVYIRYLRKKIDEGHAVKLIHTVRGVGYVLRVPGVVKR</sequence>
<evidence type="ECO:0000313" key="13">
    <source>
        <dbReference type="Proteomes" id="UP000237749"/>
    </source>
</evidence>
<dbReference type="Proteomes" id="UP000237749">
    <property type="component" value="Unassembled WGS sequence"/>
</dbReference>
<dbReference type="PROSITE" id="PS51755">
    <property type="entry name" value="OMPR_PHOB"/>
    <property type="match status" value="1"/>
</dbReference>
<dbReference type="InterPro" id="IPR036388">
    <property type="entry name" value="WH-like_DNA-bd_sf"/>
</dbReference>
<dbReference type="Gene3D" id="3.40.50.2300">
    <property type="match status" value="1"/>
</dbReference>
<evidence type="ECO:0000256" key="7">
    <source>
        <dbReference type="ARBA" id="ARBA00024867"/>
    </source>
</evidence>
<keyword evidence="4" id="KW-0805">Transcription regulation</keyword>
<keyword evidence="13" id="KW-1185">Reference proteome</keyword>
<evidence type="ECO:0000256" key="3">
    <source>
        <dbReference type="ARBA" id="ARBA00023012"/>
    </source>
</evidence>
<accession>A0A2S6HUH9</accession>
<dbReference type="PANTHER" id="PTHR48111:SF22">
    <property type="entry name" value="REGULATOR OF RPOS"/>
    <property type="match status" value="1"/>
</dbReference>
<dbReference type="Gene3D" id="1.10.10.10">
    <property type="entry name" value="Winged helix-like DNA-binding domain superfamily/Winged helix DNA-binding domain"/>
    <property type="match status" value="1"/>
</dbReference>
<keyword evidence="5 9" id="KW-0238">DNA-binding</keyword>
<dbReference type="GO" id="GO:0032993">
    <property type="term" value="C:protein-DNA complex"/>
    <property type="evidence" value="ECO:0007669"/>
    <property type="project" value="TreeGrafter"/>
</dbReference>
<keyword evidence="2 8" id="KW-0597">Phosphoprotein</keyword>
<protein>
    <recommendedName>
        <fullName evidence="1">Stage 0 sporulation protein A homolog</fullName>
    </recommendedName>
</protein>
<evidence type="ECO:0000313" key="12">
    <source>
        <dbReference type="EMBL" id="PPK81499.1"/>
    </source>
</evidence>
<dbReference type="RefSeq" id="WP_104436589.1">
    <property type="nucleotide sequence ID" value="NZ_PTJA01000004.1"/>
</dbReference>
<feature type="DNA-binding region" description="OmpR/PhoB-type" evidence="9">
    <location>
        <begin position="124"/>
        <end position="222"/>
    </location>
</feature>
<feature type="domain" description="OmpR/PhoB-type" evidence="11">
    <location>
        <begin position="124"/>
        <end position="222"/>
    </location>
</feature>
<evidence type="ECO:0000256" key="4">
    <source>
        <dbReference type="ARBA" id="ARBA00023015"/>
    </source>
</evidence>
<evidence type="ECO:0000256" key="9">
    <source>
        <dbReference type="PROSITE-ProRule" id="PRU01091"/>
    </source>
</evidence>
<evidence type="ECO:0000259" key="11">
    <source>
        <dbReference type="PROSITE" id="PS51755"/>
    </source>
</evidence>
<dbReference type="GO" id="GO:0000156">
    <property type="term" value="F:phosphorelay response regulator activity"/>
    <property type="evidence" value="ECO:0007669"/>
    <property type="project" value="TreeGrafter"/>
</dbReference>
<gene>
    <name evidence="12" type="ORF">BXY41_104302</name>
</gene>
<reference evidence="12 13" key="1">
    <citation type="submission" date="2018-02" db="EMBL/GenBank/DDBJ databases">
        <title>Genomic Encyclopedia of Archaeal and Bacterial Type Strains, Phase II (KMG-II): from individual species to whole genera.</title>
        <authorList>
            <person name="Goeker M."/>
        </authorList>
    </citation>
    <scope>NUCLEOTIDE SEQUENCE [LARGE SCALE GENOMIC DNA]</scope>
    <source>
        <strain evidence="12 13">DSM 3808</strain>
    </source>
</reference>
<dbReference type="FunFam" id="1.10.10.10:FF:000005">
    <property type="entry name" value="Two-component system response regulator"/>
    <property type="match status" value="1"/>
</dbReference>
<evidence type="ECO:0000256" key="1">
    <source>
        <dbReference type="ARBA" id="ARBA00018672"/>
    </source>
</evidence>
<evidence type="ECO:0000256" key="8">
    <source>
        <dbReference type="PROSITE-ProRule" id="PRU00169"/>
    </source>
</evidence>
<dbReference type="Pfam" id="PF00486">
    <property type="entry name" value="Trans_reg_C"/>
    <property type="match status" value="1"/>
</dbReference>
<dbReference type="PANTHER" id="PTHR48111">
    <property type="entry name" value="REGULATOR OF RPOS"/>
    <property type="match status" value="1"/>
</dbReference>
<dbReference type="InterPro" id="IPR011006">
    <property type="entry name" value="CheY-like_superfamily"/>
</dbReference>
<comment type="caution">
    <text evidence="12">The sequence shown here is derived from an EMBL/GenBank/DDBJ whole genome shotgun (WGS) entry which is preliminary data.</text>
</comment>
<proteinExistence type="predicted"/>
<keyword evidence="3" id="KW-0902">Two-component regulatory system</keyword>
<dbReference type="SMART" id="SM00862">
    <property type="entry name" value="Trans_reg_C"/>
    <property type="match status" value="1"/>
</dbReference>
<dbReference type="GO" id="GO:0005829">
    <property type="term" value="C:cytosol"/>
    <property type="evidence" value="ECO:0007669"/>
    <property type="project" value="TreeGrafter"/>
</dbReference>
<dbReference type="PROSITE" id="PS50110">
    <property type="entry name" value="RESPONSE_REGULATORY"/>
    <property type="match status" value="1"/>
</dbReference>
<dbReference type="Pfam" id="PF00072">
    <property type="entry name" value="Response_reg"/>
    <property type="match status" value="1"/>
</dbReference>
<organism evidence="12 13">
    <name type="scientific">Lacrimispora xylanisolvens</name>
    <dbReference type="NCBI Taxonomy" id="384636"/>
    <lineage>
        <taxon>Bacteria</taxon>
        <taxon>Bacillati</taxon>
        <taxon>Bacillota</taxon>
        <taxon>Clostridia</taxon>
        <taxon>Lachnospirales</taxon>
        <taxon>Lachnospiraceae</taxon>
        <taxon>Lacrimispora</taxon>
    </lineage>
</organism>
<dbReference type="OrthoDB" id="9790442at2"/>
<dbReference type="InterPro" id="IPR039420">
    <property type="entry name" value="WalR-like"/>
</dbReference>
<dbReference type="GO" id="GO:0006355">
    <property type="term" value="P:regulation of DNA-templated transcription"/>
    <property type="evidence" value="ECO:0007669"/>
    <property type="project" value="InterPro"/>
</dbReference>
<keyword evidence="6" id="KW-0804">Transcription</keyword>
<evidence type="ECO:0000259" key="10">
    <source>
        <dbReference type="PROSITE" id="PS50110"/>
    </source>
</evidence>
<evidence type="ECO:0000256" key="6">
    <source>
        <dbReference type="ARBA" id="ARBA00023163"/>
    </source>
</evidence>
<dbReference type="EMBL" id="PTJA01000004">
    <property type="protein sequence ID" value="PPK81499.1"/>
    <property type="molecule type" value="Genomic_DNA"/>
</dbReference>
<dbReference type="CDD" id="cd00383">
    <property type="entry name" value="trans_reg_C"/>
    <property type="match status" value="1"/>
</dbReference>